<dbReference type="CDD" id="cd09272">
    <property type="entry name" value="RNase_HI_RT_Ty1"/>
    <property type="match status" value="1"/>
</dbReference>
<dbReference type="GeneID" id="109013366"/>
<dbReference type="PANTHER" id="PTHR11439:SF498">
    <property type="entry name" value="DNAK FAMILY PROTEIN"/>
    <property type="match status" value="1"/>
</dbReference>
<evidence type="ECO:0000259" key="1">
    <source>
        <dbReference type="Pfam" id="PF07727"/>
    </source>
</evidence>
<dbReference type="AlphaFoldDB" id="A0A6P9E9W2"/>
<dbReference type="InParanoid" id="A0A6P9E9W2"/>
<dbReference type="KEGG" id="jre:109013366"/>
<keyword evidence="2" id="KW-1185">Reference proteome</keyword>
<dbReference type="InterPro" id="IPR043502">
    <property type="entry name" value="DNA/RNA_pol_sf"/>
</dbReference>
<reference evidence="3" key="1">
    <citation type="submission" date="2025-08" db="UniProtKB">
        <authorList>
            <consortium name="RefSeq"/>
        </authorList>
    </citation>
    <scope>IDENTIFICATION</scope>
    <source>
        <tissue evidence="3">Leaves</tissue>
    </source>
</reference>
<dbReference type="Proteomes" id="UP000235220">
    <property type="component" value="Chromosome 4"/>
</dbReference>
<feature type="domain" description="Reverse transcriptase Ty1/copia-type" evidence="1">
    <location>
        <begin position="3"/>
        <end position="48"/>
    </location>
</feature>
<name>A0A6P9E9W2_JUGRE</name>
<dbReference type="Pfam" id="PF07727">
    <property type="entry name" value="RVT_2"/>
    <property type="match status" value="2"/>
</dbReference>
<feature type="domain" description="Reverse transcriptase Ty1/copia-type" evidence="1">
    <location>
        <begin position="52"/>
        <end position="148"/>
    </location>
</feature>
<dbReference type="OrthoDB" id="414945at2759"/>
<dbReference type="SUPFAM" id="SSF56672">
    <property type="entry name" value="DNA/RNA polymerases"/>
    <property type="match status" value="1"/>
</dbReference>
<sequence>MTAVRTLLAIADVKNWHLIQLDVNNTFLHGDLLEEVYMKLPLGFRVKRGSQSKSDYSLFTNSTSHSFIALLVYVDDILIASSDLEAMKSLKSLLNAKFKLKDLGSLKYFLGLEVARSPNGISLCQQKYALEILQDADFLACKPISFSMEQNLKLSKDDGDLLPNPTVFRRLIGRLLYLTITRSYLCYSIERLSQLMDQPRLPLLNEAHRILQYVKNTLGLGLFFPAHNSLTIKAFANSNWASCPDSRISTIGFCVFLGDTLISWKTKKQHNVSRSSVETEYRVMASTTCEIVWLLTLLSDFHVSHSHSAQLFCDSQYALHITVNPVFHERTKHIELDCHFIRDKIQAEVIKTFHLSSLHQLADVLTKPHGSQQFQFLITKMGVHSIYSPS</sequence>
<organism evidence="2 3">
    <name type="scientific">Juglans regia</name>
    <name type="common">English walnut</name>
    <dbReference type="NCBI Taxonomy" id="51240"/>
    <lineage>
        <taxon>Eukaryota</taxon>
        <taxon>Viridiplantae</taxon>
        <taxon>Streptophyta</taxon>
        <taxon>Embryophyta</taxon>
        <taxon>Tracheophyta</taxon>
        <taxon>Spermatophyta</taxon>
        <taxon>Magnoliopsida</taxon>
        <taxon>eudicotyledons</taxon>
        <taxon>Gunneridae</taxon>
        <taxon>Pentapetalae</taxon>
        <taxon>rosids</taxon>
        <taxon>fabids</taxon>
        <taxon>Fagales</taxon>
        <taxon>Juglandaceae</taxon>
        <taxon>Juglans</taxon>
    </lineage>
</organism>
<gene>
    <name evidence="3" type="primary">LOC109013366</name>
</gene>
<protein>
    <submittedName>
        <fullName evidence="3">Uncharacterized mitochondrial protein AtMg00810-like</fullName>
    </submittedName>
</protein>
<dbReference type="RefSeq" id="XP_035545010.1">
    <property type="nucleotide sequence ID" value="XM_035689117.1"/>
</dbReference>
<proteinExistence type="predicted"/>
<evidence type="ECO:0000313" key="3">
    <source>
        <dbReference type="RefSeq" id="XP_035545010.1"/>
    </source>
</evidence>
<dbReference type="InterPro" id="IPR013103">
    <property type="entry name" value="RVT_2"/>
</dbReference>
<evidence type="ECO:0000313" key="2">
    <source>
        <dbReference type="Proteomes" id="UP000235220"/>
    </source>
</evidence>
<accession>A0A6P9E9W2</accession>
<dbReference type="PANTHER" id="PTHR11439">
    <property type="entry name" value="GAG-POL-RELATED RETROTRANSPOSON"/>
    <property type="match status" value="1"/>
</dbReference>